<sequence>MTAPRPPAGAHPAETGRHAASGEPPTDQRSVGDLVGNVTRDLSILMRQELALAKAELKQEAGKTGKAAGAFGGAGFAAWFVVLFLSLALWAALSNLTDPGWAALIVAALWAVIAGILYATGRSSFRKVHPKPERTVDTLGQVPEALKGHRGDTP</sequence>
<keyword evidence="2" id="KW-0812">Transmembrane</keyword>
<comment type="caution">
    <text evidence="3">The sequence shown here is derived from an EMBL/GenBank/DDBJ whole genome shotgun (WGS) entry which is preliminary data.</text>
</comment>
<evidence type="ECO:0000313" key="3">
    <source>
        <dbReference type="EMBL" id="GAA4547711.1"/>
    </source>
</evidence>
<dbReference type="InterPro" id="IPR009937">
    <property type="entry name" value="Phage_holin_3_6"/>
</dbReference>
<organism evidence="3 4">
    <name type="scientific">Pseudonocardia xishanensis</name>
    <dbReference type="NCBI Taxonomy" id="630995"/>
    <lineage>
        <taxon>Bacteria</taxon>
        <taxon>Bacillati</taxon>
        <taxon>Actinomycetota</taxon>
        <taxon>Actinomycetes</taxon>
        <taxon>Pseudonocardiales</taxon>
        <taxon>Pseudonocardiaceae</taxon>
        <taxon>Pseudonocardia</taxon>
    </lineage>
</organism>
<keyword evidence="2" id="KW-0472">Membrane</keyword>
<feature type="region of interest" description="Disordered" evidence="1">
    <location>
        <begin position="1"/>
        <end position="33"/>
    </location>
</feature>
<proteinExistence type="predicted"/>
<keyword evidence="4" id="KW-1185">Reference proteome</keyword>
<protein>
    <submittedName>
        <fullName evidence="3">Phage holin family protein</fullName>
    </submittedName>
</protein>
<keyword evidence="2" id="KW-1133">Transmembrane helix</keyword>
<reference evidence="4" key="1">
    <citation type="journal article" date="2019" name="Int. J. Syst. Evol. Microbiol.">
        <title>The Global Catalogue of Microorganisms (GCM) 10K type strain sequencing project: providing services to taxonomists for standard genome sequencing and annotation.</title>
        <authorList>
            <consortium name="The Broad Institute Genomics Platform"/>
            <consortium name="The Broad Institute Genome Sequencing Center for Infectious Disease"/>
            <person name="Wu L."/>
            <person name="Ma J."/>
        </authorList>
    </citation>
    <scope>NUCLEOTIDE SEQUENCE [LARGE SCALE GENOMIC DNA]</scope>
    <source>
        <strain evidence="4">JCM 17906</strain>
    </source>
</reference>
<dbReference type="Pfam" id="PF07332">
    <property type="entry name" value="Phage_holin_3_6"/>
    <property type="match status" value="1"/>
</dbReference>
<dbReference type="Proteomes" id="UP001501598">
    <property type="component" value="Unassembled WGS sequence"/>
</dbReference>
<evidence type="ECO:0000313" key="4">
    <source>
        <dbReference type="Proteomes" id="UP001501598"/>
    </source>
</evidence>
<evidence type="ECO:0000256" key="2">
    <source>
        <dbReference type="SAM" id="Phobius"/>
    </source>
</evidence>
<dbReference type="EMBL" id="BAABGT010000038">
    <property type="protein sequence ID" value="GAA4547711.1"/>
    <property type="molecule type" value="Genomic_DNA"/>
</dbReference>
<feature type="transmembrane region" description="Helical" evidence="2">
    <location>
        <begin position="99"/>
        <end position="119"/>
    </location>
</feature>
<accession>A0ABP8RSS3</accession>
<name>A0ABP8RSS3_9PSEU</name>
<evidence type="ECO:0000256" key="1">
    <source>
        <dbReference type="SAM" id="MobiDB-lite"/>
    </source>
</evidence>
<dbReference type="RefSeq" id="WP_345418480.1">
    <property type="nucleotide sequence ID" value="NZ_BAABGT010000038.1"/>
</dbReference>
<gene>
    <name evidence="3" type="ORF">GCM10023175_32510</name>
</gene>
<feature type="transmembrane region" description="Helical" evidence="2">
    <location>
        <begin position="67"/>
        <end position="93"/>
    </location>
</feature>